<proteinExistence type="predicted"/>
<protein>
    <submittedName>
        <fullName evidence="1">Uncharacterized protein</fullName>
    </submittedName>
</protein>
<name>A0A6B0GT89_9EURY</name>
<accession>A0A6B0GT89</accession>
<organism evidence="1 2">
    <name type="scientific">Halomarina oriensis</name>
    <dbReference type="NCBI Taxonomy" id="671145"/>
    <lineage>
        <taxon>Archaea</taxon>
        <taxon>Methanobacteriati</taxon>
        <taxon>Methanobacteriota</taxon>
        <taxon>Stenosarchaea group</taxon>
        <taxon>Halobacteria</taxon>
        <taxon>Halobacteriales</taxon>
        <taxon>Natronomonadaceae</taxon>
        <taxon>Halomarina</taxon>
    </lineage>
</organism>
<dbReference type="Proteomes" id="UP000451471">
    <property type="component" value="Unassembled WGS sequence"/>
</dbReference>
<sequence>MVLEIAPRESFVWTDKGVEPQNYEEAAYNGGEQPIAEFDNFTLWALSKDVETLKSEITEHVARHAAGGPDELDLRNLSVSNVGTLRKPAANRLRVAAGEAPDGTPLIEWDTTADAESVTALPPLSTALTAHAGVSVEQAPLDVTDQPIAAGETTVWDAAEGEVPKPQLGGPASQLTAYPLPNEDFANDAVTIQTEGSLSGGGSVALGGSITLSSSSAGNITAEDLSQNWFEAEEGGLVLEGDVAYVLTARIDPGQTVNVYQARLIGPDLGPVPEGIDLVLVGGDPTDDTGTQSLTRLKTILSGDGSTRFTDVSGETPIASHTNTANHPRDVFIGVDNGDSQVGLSSSGAAREIQAGCIVHTPENE</sequence>
<dbReference type="OrthoDB" id="379075at2157"/>
<comment type="caution">
    <text evidence="1">The sequence shown here is derived from an EMBL/GenBank/DDBJ whole genome shotgun (WGS) entry which is preliminary data.</text>
</comment>
<evidence type="ECO:0000313" key="1">
    <source>
        <dbReference type="EMBL" id="MWG36577.1"/>
    </source>
</evidence>
<keyword evidence="2" id="KW-1185">Reference proteome</keyword>
<dbReference type="EMBL" id="WSZK01000036">
    <property type="protein sequence ID" value="MWG36577.1"/>
    <property type="molecule type" value="Genomic_DNA"/>
</dbReference>
<dbReference type="AlphaFoldDB" id="A0A6B0GT89"/>
<evidence type="ECO:0000313" key="2">
    <source>
        <dbReference type="Proteomes" id="UP000451471"/>
    </source>
</evidence>
<reference evidence="1 2" key="1">
    <citation type="submission" date="2019-12" db="EMBL/GenBank/DDBJ databases">
        <title>Halocatena pleomorpha gen. nov. sp. nov., an extremely halophilic archaeon of family Halobacteriaceae isolated from saltpan soil.</title>
        <authorList>
            <person name="Pal Y."/>
            <person name="Verma A."/>
            <person name="Krishnamurthi S."/>
            <person name="Kumar P."/>
        </authorList>
    </citation>
    <scope>NUCLEOTIDE SEQUENCE [LARGE SCALE GENOMIC DNA]</scope>
    <source>
        <strain evidence="1 2">JCM 16495</strain>
    </source>
</reference>
<gene>
    <name evidence="1" type="ORF">GQS65_19140</name>
</gene>
<dbReference type="RefSeq" id="WP_158206228.1">
    <property type="nucleotide sequence ID" value="NZ_WSZK01000036.1"/>
</dbReference>